<dbReference type="Proteomes" id="UP000235786">
    <property type="component" value="Unassembled WGS sequence"/>
</dbReference>
<accession>A0A2J6R1S1</accession>
<keyword evidence="3" id="KW-1185">Reference proteome</keyword>
<organism evidence="2 3">
    <name type="scientific">Hyaloscypha variabilis (strain UAMH 11265 / GT02V1 / F)</name>
    <name type="common">Meliniomyces variabilis</name>
    <dbReference type="NCBI Taxonomy" id="1149755"/>
    <lineage>
        <taxon>Eukaryota</taxon>
        <taxon>Fungi</taxon>
        <taxon>Dikarya</taxon>
        <taxon>Ascomycota</taxon>
        <taxon>Pezizomycotina</taxon>
        <taxon>Leotiomycetes</taxon>
        <taxon>Helotiales</taxon>
        <taxon>Hyaloscyphaceae</taxon>
        <taxon>Hyaloscypha</taxon>
        <taxon>Hyaloscypha variabilis</taxon>
    </lineage>
</organism>
<keyword evidence="1" id="KW-0175">Coiled coil</keyword>
<evidence type="ECO:0000256" key="1">
    <source>
        <dbReference type="SAM" id="Coils"/>
    </source>
</evidence>
<dbReference type="AlphaFoldDB" id="A0A2J6R1S1"/>
<dbReference type="EMBL" id="KZ613959">
    <property type="protein sequence ID" value="PMD32472.1"/>
    <property type="molecule type" value="Genomic_DNA"/>
</dbReference>
<evidence type="ECO:0000313" key="3">
    <source>
        <dbReference type="Proteomes" id="UP000235786"/>
    </source>
</evidence>
<protein>
    <submittedName>
        <fullName evidence="2">Uncharacterized protein</fullName>
    </submittedName>
</protein>
<sequence length="397" mass="44184">MDHPYIITSSHSINHLTPPRSRLLQDPTESFNPIPSPTKTLLSSIRTATASTLAYVAANSTAAKAMHLIKVFQKIIFDRENTIALLTVSNKSANTRISSLASENEELKSKMENMAMQMKVLTQALQLQLEPKMVKNEVMRGKSERGMRRPSSFGGVGSARFSRLGIDDESVEPALARVVESRARAELSFVEPSSCTIDLQPEFAGLAMTSVIEEVEGTKTVGTKNVTELEKKFVLNAKKIVSKREKRHDDQSTTTLQHEIRSIASSSSFTDSNIILTPHSVTSNSQDCRVLPTTTFEPDTNLPVINTLIKTVQKRDKTIKGQASRIAELVKQLAVSEGNVCHLMRKHDEEYLEKIKLWSALCETEMGLRRLDSEVGERLRAGWKKKVEDGSDILTEF</sequence>
<gene>
    <name evidence="2" type="ORF">L207DRAFT_590761</name>
</gene>
<name>A0A2J6R1S1_HYAVF</name>
<feature type="coiled-coil region" evidence="1">
    <location>
        <begin position="90"/>
        <end position="124"/>
    </location>
</feature>
<proteinExistence type="predicted"/>
<evidence type="ECO:0000313" key="2">
    <source>
        <dbReference type="EMBL" id="PMD32472.1"/>
    </source>
</evidence>
<reference evidence="2 3" key="1">
    <citation type="submission" date="2016-04" db="EMBL/GenBank/DDBJ databases">
        <title>A degradative enzymes factory behind the ericoid mycorrhizal symbiosis.</title>
        <authorList>
            <consortium name="DOE Joint Genome Institute"/>
            <person name="Martino E."/>
            <person name="Morin E."/>
            <person name="Grelet G."/>
            <person name="Kuo A."/>
            <person name="Kohler A."/>
            <person name="Daghino S."/>
            <person name="Barry K."/>
            <person name="Choi C."/>
            <person name="Cichocki N."/>
            <person name="Clum A."/>
            <person name="Copeland A."/>
            <person name="Hainaut M."/>
            <person name="Haridas S."/>
            <person name="Labutti K."/>
            <person name="Lindquist E."/>
            <person name="Lipzen A."/>
            <person name="Khouja H.-R."/>
            <person name="Murat C."/>
            <person name="Ohm R."/>
            <person name="Olson A."/>
            <person name="Spatafora J."/>
            <person name="Veneault-Fourrey C."/>
            <person name="Henrissat B."/>
            <person name="Grigoriev I."/>
            <person name="Martin F."/>
            <person name="Perotto S."/>
        </authorList>
    </citation>
    <scope>NUCLEOTIDE SEQUENCE [LARGE SCALE GENOMIC DNA]</scope>
    <source>
        <strain evidence="2 3">F</strain>
    </source>
</reference>